<keyword evidence="7" id="KW-1185">Reference proteome</keyword>
<keyword evidence="1 3" id="KW-0863">Zinc-finger</keyword>
<evidence type="ECO:0000256" key="1">
    <source>
        <dbReference type="ARBA" id="ARBA00022771"/>
    </source>
</evidence>
<dbReference type="InterPro" id="IPR011029">
    <property type="entry name" value="DEATH-like_dom_sf"/>
</dbReference>
<sequence length="351" mass="39404">MADLVQLDYEGKSVGLTPMNLSKTTIARFFRVHEDGLHLKIVKNGKCENVWPLSNGKFLLPTGRKNAHVVAFPAEDQDLQEDDDGDFQGTFGARATSHPIPRPSISGRSRVLSPPVTSAGFGKRPAPGFSFIKSKKKKQMNLVKDFTFSSLDEEGQMVMLLPISINLTELLERFGQLSVSIVCSAIEQELRDQGEVVRLVVLDARGQPIMDSSHTRKEEFWASQRTFRAMSQQTFRKWKPGVWAASSTGLYTLEDEEVPEETLVDHQHFSLEPTDTFAEIKEMFKEIKDTLEVNKEKKRVKEIIKCVICQSTCTSSLFFCVPGCGQLISCFYCASRLQDCPLCRVSLPVSQ</sequence>
<dbReference type="Gene3D" id="1.10.533.10">
    <property type="entry name" value="Death Domain, Fas"/>
    <property type="match status" value="1"/>
</dbReference>
<name>A0ABN8SK02_9CNID</name>
<evidence type="ECO:0000259" key="5">
    <source>
        <dbReference type="PROSITE" id="PS50089"/>
    </source>
</evidence>
<evidence type="ECO:0000256" key="3">
    <source>
        <dbReference type="PROSITE-ProRule" id="PRU00175"/>
    </source>
</evidence>
<dbReference type="PROSITE" id="PS50089">
    <property type="entry name" value="ZF_RING_2"/>
    <property type="match status" value="1"/>
</dbReference>
<dbReference type="InterPro" id="IPR001841">
    <property type="entry name" value="Znf_RING"/>
</dbReference>
<dbReference type="EMBL" id="CALNXI010002956">
    <property type="protein sequence ID" value="CAH3191580.1"/>
    <property type="molecule type" value="Genomic_DNA"/>
</dbReference>
<comment type="caution">
    <text evidence="6">The sequence shown here is derived from an EMBL/GenBank/DDBJ whole genome shotgun (WGS) entry which is preliminary data.</text>
</comment>
<dbReference type="Proteomes" id="UP001159427">
    <property type="component" value="Unassembled WGS sequence"/>
</dbReference>
<evidence type="ECO:0000256" key="4">
    <source>
        <dbReference type="SAM" id="MobiDB-lite"/>
    </source>
</evidence>
<evidence type="ECO:0000313" key="7">
    <source>
        <dbReference type="Proteomes" id="UP001159427"/>
    </source>
</evidence>
<evidence type="ECO:0000256" key="2">
    <source>
        <dbReference type="ARBA" id="ARBA00022833"/>
    </source>
</evidence>
<evidence type="ECO:0000313" key="6">
    <source>
        <dbReference type="EMBL" id="CAH3191580.1"/>
    </source>
</evidence>
<keyword evidence="1 3" id="KW-0479">Metal-binding</keyword>
<protein>
    <recommendedName>
        <fullName evidence="5">RING-type domain-containing protein</fullName>
    </recommendedName>
</protein>
<feature type="region of interest" description="Disordered" evidence="4">
    <location>
        <begin position="92"/>
        <end position="119"/>
    </location>
</feature>
<organism evidence="6 7">
    <name type="scientific">Porites evermanni</name>
    <dbReference type="NCBI Taxonomy" id="104178"/>
    <lineage>
        <taxon>Eukaryota</taxon>
        <taxon>Metazoa</taxon>
        <taxon>Cnidaria</taxon>
        <taxon>Anthozoa</taxon>
        <taxon>Hexacorallia</taxon>
        <taxon>Scleractinia</taxon>
        <taxon>Fungiina</taxon>
        <taxon>Poritidae</taxon>
        <taxon>Porites</taxon>
    </lineage>
</organism>
<gene>
    <name evidence="6" type="ORF">PEVE_00022098</name>
</gene>
<dbReference type="Gene3D" id="1.10.1170.10">
    <property type="entry name" value="Inhibitor Of Apoptosis Protein (2mihbC-IAP-1), Chain A"/>
    <property type="match status" value="1"/>
</dbReference>
<keyword evidence="2" id="KW-0862">Zinc</keyword>
<reference evidence="6 7" key="1">
    <citation type="submission" date="2022-05" db="EMBL/GenBank/DDBJ databases">
        <authorList>
            <consortium name="Genoscope - CEA"/>
            <person name="William W."/>
        </authorList>
    </citation>
    <scope>NUCLEOTIDE SEQUENCE [LARGE SCALE GENOMIC DNA]</scope>
</reference>
<feature type="domain" description="RING-type" evidence="5">
    <location>
        <begin position="306"/>
        <end position="344"/>
    </location>
</feature>
<accession>A0ABN8SK02</accession>
<proteinExistence type="predicted"/>